<dbReference type="InterPro" id="IPR030390">
    <property type="entry name" value="MeTrfase_TrmA_AS"/>
</dbReference>
<feature type="binding site" evidence="4">
    <location>
        <position position="282"/>
    </location>
    <ligand>
        <name>S-adenosyl-L-methionine</name>
        <dbReference type="ChEBI" id="CHEBI:59789"/>
    </ligand>
</feature>
<keyword evidence="3 4" id="KW-0949">S-adenosyl-L-methionine</keyword>
<reference evidence="6" key="1">
    <citation type="submission" date="2011-11" db="EMBL/GenBank/DDBJ databases">
        <title>Construction and analysis of a metagenome of deep-sea sediment.</title>
        <authorList>
            <person name="Huo Y.-Y."/>
            <person name="Cheng H."/>
            <person name="Wu M."/>
        </authorList>
    </citation>
    <scope>NUCLEOTIDE SEQUENCE</scope>
</reference>
<evidence type="ECO:0000256" key="5">
    <source>
        <dbReference type="PROSITE-ProRule" id="PRU10015"/>
    </source>
</evidence>
<feature type="active site" evidence="5">
    <location>
        <position position="310"/>
    </location>
</feature>
<dbReference type="SUPFAM" id="SSF53335">
    <property type="entry name" value="S-adenosyl-L-methionine-dependent methyltransferases"/>
    <property type="match status" value="1"/>
</dbReference>
<evidence type="ECO:0000256" key="2">
    <source>
        <dbReference type="ARBA" id="ARBA00022679"/>
    </source>
</evidence>
<dbReference type="GO" id="GO:0006396">
    <property type="term" value="P:RNA processing"/>
    <property type="evidence" value="ECO:0007669"/>
    <property type="project" value="InterPro"/>
</dbReference>
<comment type="similarity">
    <text evidence="4">Belongs to the class I-like SAM-binding methyltransferase superfamily. RNA M5U methyltransferase family.</text>
</comment>
<feature type="binding site" evidence="4">
    <location>
        <position position="212"/>
    </location>
    <ligand>
        <name>S-adenosyl-L-methionine</name>
        <dbReference type="ChEBI" id="CHEBI:59789"/>
    </ligand>
</feature>
<dbReference type="InterPro" id="IPR029063">
    <property type="entry name" value="SAM-dependent_MTases_sf"/>
</dbReference>
<dbReference type="PROSITE" id="PS01230">
    <property type="entry name" value="TRMA_1"/>
    <property type="match status" value="1"/>
</dbReference>
<dbReference type="Gene3D" id="2.40.50.1070">
    <property type="match status" value="1"/>
</dbReference>
<dbReference type="EMBL" id="JQ085818">
    <property type="protein sequence ID" value="AFD03202.1"/>
    <property type="molecule type" value="Genomic_DNA"/>
</dbReference>
<evidence type="ECO:0000256" key="4">
    <source>
        <dbReference type="PROSITE-ProRule" id="PRU01024"/>
    </source>
</evidence>
<feature type="binding site" evidence="4">
    <location>
        <position position="183"/>
    </location>
    <ligand>
        <name>S-adenosyl-L-methionine</name>
        <dbReference type="ChEBI" id="CHEBI:59789"/>
    </ligand>
</feature>
<dbReference type="PROSITE" id="PS51687">
    <property type="entry name" value="SAM_MT_RNA_M5U"/>
    <property type="match status" value="1"/>
</dbReference>
<dbReference type="GO" id="GO:0008173">
    <property type="term" value="F:RNA methyltransferase activity"/>
    <property type="evidence" value="ECO:0007669"/>
    <property type="project" value="InterPro"/>
</dbReference>
<accession>H9BWN0</accession>
<dbReference type="GO" id="GO:0032259">
    <property type="term" value="P:methylation"/>
    <property type="evidence" value="ECO:0007669"/>
    <property type="project" value="UniProtKB-KW"/>
</dbReference>
<dbReference type="Gene3D" id="3.40.50.150">
    <property type="entry name" value="Vaccinia Virus protein VP39"/>
    <property type="match status" value="2"/>
</dbReference>
<feature type="active site" description="Nucleophile" evidence="4">
    <location>
        <position position="310"/>
    </location>
</feature>
<keyword evidence="1 4" id="KW-0489">Methyltransferase</keyword>
<protein>
    <submittedName>
        <fullName evidence="6">RNA methyltransferase TrmA family</fullName>
    </submittedName>
</protein>
<dbReference type="PANTHER" id="PTHR11061">
    <property type="entry name" value="RNA M5U METHYLTRANSFERASE"/>
    <property type="match status" value="1"/>
</dbReference>
<evidence type="ECO:0000256" key="3">
    <source>
        <dbReference type="ARBA" id="ARBA00022691"/>
    </source>
</evidence>
<evidence type="ECO:0000313" key="6">
    <source>
        <dbReference type="EMBL" id="AFD03202.1"/>
    </source>
</evidence>
<name>H9BWN0_9BACT</name>
<sequence length="355" mass="40525">MSEESVLYARKTKVEPLCPIFNSCGGCRFQDASYERELAIKEAYLKRVLRRVASFDTSVLDAIVPSPAAYHYRSRLDIGFYRTKRGEYLMGFMPEGGRNIIPMESCAIARKEISDFLPELFEQAVAKLPQHYKTANLVVKTGDDGRVFWGGIGRRSLELQEKDYFWTEIMGKKIFYSLDTFFQANLSILPLLLERIEAIANFDRDTHFIDLYAGVGLFGLSFSDKVAKSTLIEHCINSIKMTKYNAAHRNGGRTDIRHGRVEDELPDVIGTTEYGRKIAMIDPPRRGLSPEVCEFLSGMKEVNTLFYLSCNPKALARDLSVFLDRGWTIERIVPFDFFPKTRHLETLVKLIQGKP</sequence>
<organism evidence="6">
    <name type="scientific">uncultured bacterium W4-21b</name>
    <dbReference type="NCBI Taxonomy" id="1130993"/>
    <lineage>
        <taxon>Bacteria</taxon>
        <taxon>environmental samples</taxon>
    </lineage>
</organism>
<evidence type="ECO:0000256" key="1">
    <source>
        <dbReference type="ARBA" id="ARBA00022603"/>
    </source>
</evidence>
<dbReference type="Pfam" id="PF05958">
    <property type="entry name" value="tRNA_U5-meth_tr"/>
    <property type="match status" value="1"/>
</dbReference>
<dbReference type="InterPro" id="IPR010280">
    <property type="entry name" value="U5_MeTrfase_fam"/>
</dbReference>
<keyword evidence="2 4" id="KW-0808">Transferase</keyword>
<dbReference type="AlphaFoldDB" id="H9BWN0"/>
<feature type="binding site" evidence="4">
    <location>
        <position position="233"/>
    </location>
    <ligand>
        <name>S-adenosyl-L-methionine</name>
        <dbReference type="ChEBI" id="CHEBI:59789"/>
    </ligand>
</feature>
<dbReference type="PANTHER" id="PTHR11061:SF30">
    <property type="entry name" value="TRNA (URACIL(54)-C(5))-METHYLTRANSFERASE"/>
    <property type="match status" value="1"/>
</dbReference>
<proteinExistence type="inferred from homology"/>